<protein>
    <submittedName>
        <fullName evidence="1">TUBA2 protein</fullName>
    </submittedName>
</protein>
<name>A0A812KHI1_9DINO</name>
<evidence type="ECO:0000313" key="1">
    <source>
        <dbReference type="EMBL" id="CAE7227609.1"/>
    </source>
</evidence>
<comment type="caution">
    <text evidence="1">The sequence shown here is derived from an EMBL/GenBank/DDBJ whole genome shotgun (WGS) entry which is preliminary data.</text>
</comment>
<dbReference type="OrthoDB" id="429885at2759"/>
<evidence type="ECO:0000313" key="2">
    <source>
        <dbReference type="Proteomes" id="UP000604046"/>
    </source>
</evidence>
<dbReference type="AlphaFoldDB" id="A0A812KHI1"/>
<reference evidence="1" key="1">
    <citation type="submission" date="2021-02" db="EMBL/GenBank/DDBJ databases">
        <authorList>
            <person name="Dougan E. K."/>
            <person name="Rhodes N."/>
            <person name="Thang M."/>
            <person name="Chan C."/>
        </authorList>
    </citation>
    <scope>NUCLEOTIDE SEQUENCE</scope>
</reference>
<keyword evidence="2" id="KW-1185">Reference proteome</keyword>
<organism evidence="1 2">
    <name type="scientific">Symbiodinium natans</name>
    <dbReference type="NCBI Taxonomy" id="878477"/>
    <lineage>
        <taxon>Eukaryota</taxon>
        <taxon>Sar</taxon>
        <taxon>Alveolata</taxon>
        <taxon>Dinophyceae</taxon>
        <taxon>Suessiales</taxon>
        <taxon>Symbiodiniaceae</taxon>
        <taxon>Symbiodinium</taxon>
    </lineage>
</organism>
<dbReference type="EMBL" id="CAJNDS010000680">
    <property type="protein sequence ID" value="CAE7227609.1"/>
    <property type="molecule type" value="Genomic_DNA"/>
</dbReference>
<sequence length="330" mass="36741">MESPRGERGHVQAPRDNQMFCQMSQCIMEVDSVLEELVPIVGPQLIEEGAVSLKALRKALENCLGGISLLGMRARIREITERMLVHSDGLDGNTLCAGFWEPLPRQIFVRTLQTVPVLCAPSWEPLPSGLPVADRGRCFFSDLSDLLEDGQWHDSSIGNTCCLQPGGVCWELYCLERDLQFDGNMLSDKLIGGGHNGTGEVYDLTAFLQHHPEQRNSGNTAMHQVVGEETSGIGRCLRRKAADFATAGLTWHLYFCKAFQNHKPLLQFDYCRALRHLHQSIVGKHPETGHTLLDFSIHHESALCLASKWRVRMQVWDPGGVCEGTSRPSP</sequence>
<gene>
    <name evidence="1" type="primary">TUBA2</name>
    <name evidence="1" type="ORF">SNAT2548_LOCUS8980</name>
</gene>
<dbReference type="Proteomes" id="UP000604046">
    <property type="component" value="Unassembled WGS sequence"/>
</dbReference>
<proteinExistence type="predicted"/>
<accession>A0A812KHI1</accession>